<dbReference type="Proteomes" id="UP001234297">
    <property type="component" value="Chromosome 12"/>
</dbReference>
<gene>
    <name evidence="1" type="ORF">MRB53_036026</name>
</gene>
<evidence type="ECO:0000313" key="1">
    <source>
        <dbReference type="EMBL" id="KAJ8616654.1"/>
    </source>
</evidence>
<organism evidence="1 2">
    <name type="scientific">Persea americana</name>
    <name type="common">Avocado</name>
    <dbReference type="NCBI Taxonomy" id="3435"/>
    <lineage>
        <taxon>Eukaryota</taxon>
        <taxon>Viridiplantae</taxon>
        <taxon>Streptophyta</taxon>
        <taxon>Embryophyta</taxon>
        <taxon>Tracheophyta</taxon>
        <taxon>Spermatophyta</taxon>
        <taxon>Magnoliopsida</taxon>
        <taxon>Magnoliidae</taxon>
        <taxon>Laurales</taxon>
        <taxon>Lauraceae</taxon>
        <taxon>Persea</taxon>
    </lineage>
</organism>
<accession>A0ACC2K6B3</accession>
<protein>
    <submittedName>
        <fullName evidence="1">Uncharacterized protein</fullName>
    </submittedName>
</protein>
<proteinExistence type="predicted"/>
<dbReference type="EMBL" id="CM056820">
    <property type="protein sequence ID" value="KAJ8616654.1"/>
    <property type="molecule type" value="Genomic_DNA"/>
</dbReference>
<name>A0ACC2K6B3_PERAE</name>
<keyword evidence="2" id="KW-1185">Reference proteome</keyword>
<sequence>MGAAPLTLSSCLKIDPVRLLLTSTGHKPTIMISRRNNIITLHQASLFPRGHLQVMCGHKCRHVVKAVGINGGDENDGIKNARGVVGATVVLACFIGAMCFTRPMCRPALAAWPFWSSSPTSETETETETKEETAESTLAALMHWDIPLNFVLK</sequence>
<comment type="caution">
    <text evidence="1">The sequence shown here is derived from an EMBL/GenBank/DDBJ whole genome shotgun (WGS) entry which is preliminary data.</text>
</comment>
<evidence type="ECO:0000313" key="2">
    <source>
        <dbReference type="Proteomes" id="UP001234297"/>
    </source>
</evidence>
<reference evidence="1 2" key="1">
    <citation type="journal article" date="2022" name="Hortic Res">
        <title>A haplotype resolved chromosomal level avocado genome allows analysis of novel avocado genes.</title>
        <authorList>
            <person name="Nath O."/>
            <person name="Fletcher S.J."/>
            <person name="Hayward A."/>
            <person name="Shaw L.M."/>
            <person name="Masouleh A.K."/>
            <person name="Furtado A."/>
            <person name="Henry R.J."/>
            <person name="Mitter N."/>
        </authorList>
    </citation>
    <scope>NUCLEOTIDE SEQUENCE [LARGE SCALE GENOMIC DNA]</scope>
    <source>
        <strain evidence="2">cv. Hass</strain>
    </source>
</reference>